<dbReference type="VEuPathDB" id="VectorBase:PPAI004551"/>
<sequence>MDAISEFLQPYKGIVSAAAGFATIAQFFSGAFVCNDIRKAGSAEKFPFLPFIGGTVFGVLGLQYGVILRDETMIPVNLVGLALNIMYVCFFYLYTPPHLKNNIWFQTGIGGACSAAVVAYVQWEDEDLVETRFGLILTALMVYLVSAPLLDLGTIVRNKSVEGLPFAIILSGTVVSFLWLLHGFIIHNAIMVMQNLFFFVLSAFQLSLFAIYPSKPPQSNAANPQVAKKQQ</sequence>
<organism evidence="13 14">
    <name type="scientific">Phlebotomus papatasi</name>
    <name type="common">Sandfly</name>
    <dbReference type="NCBI Taxonomy" id="29031"/>
    <lineage>
        <taxon>Eukaryota</taxon>
        <taxon>Metazoa</taxon>
        <taxon>Ecdysozoa</taxon>
        <taxon>Arthropoda</taxon>
        <taxon>Hexapoda</taxon>
        <taxon>Insecta</taxon>
        <taxon>Pterygota</taxon>
        <taxon>Neoptera</taxon>
        <taxon>Endopterygota</taxon>
        <taxon>Diptera</taxon>
        <taxon>Nematocera</taxon>
        <taxon>Psychodoidea</taxon>
        <taxon>Psychodidae</taxon>
        <taxon>Phlebotomus</taxon>
        <taxon>Phlebotomus</taxon>
    </lineage>
</organism>
<dbReference type="Gene3D" id="1.20.1280.290">
    <property type="match status" value="2"/>
</dbReference>
<protein>
    <recommendedName>
        <fullName evidence="12">Sugar transporter SWEET</fullName>
    </recommendedName>
</protein>
<dbReference type="EMBL" id="AJVK01028821">
    <property type="status" value="NOT_ANNOTATED_CDS"/>
    <property type="molecule type" value="Genomic_DNA"/>
</dbReference>
<dbReference type="PANTHER" id="PTHR10791">
    <property type="entry name" value="RAG1-ACTIVATING PROTEIN 1"/>
    <property type="match status" value="1"/>
</dbReference>
<keyword evidence="5" id="KW-1003">Cell membrane</keyword>
<feature type="transmembrane region" description="Helical" evidence="12">
    <location>
        <begin position="164"/>
        <end position="186"/>
    </location>
</feature>
<evidence type="ECO:0000256" key="9">
    <source>
        <dbReference type="ARBA" id="ARBA00022989"/>
    </source>
</evidence>
<evidence type="ECO:0000256" key="11">
    <source>
        <dbReference type="ARBA" id="ARBA00023136"/>
    </source>
</evidence>
<keyword evidence="9 12" id="KW-1133">Transmembrane helix</keyword>
<keyword evidence="4 12" id="KW-0813">Transport</keyword>
<keyword evidence="11 12" id="KW-0472">Membrane</keyword>
<dbReference type="Pfam" id="PF03083">
    <property type="entry name" value="MtN3_slv"/>
    <property type="match status" value="2"/>
</dbReference>
<dbReference type="InterPro" id="IPR004316">
    <property type="entry name" value="SWEET_rpt"/>
</dbReference>
<comment type="similarity">
    <text evidence="3 12">Belongs to the SWEET sugar transporter family.</text>
</comment>
<evidence type="ECO:0000256" key="5">
    <source>
        <dbReference type="ARBA" id="ARBA00022475"/>
    </source>
</evidence>
<dbReference type="GO" id="GO:0051119">
    <property type="term" value="F:sugar transmembrane transporter activity"/>
    <property type="evidence" value="ECO:0007669"/>
    <property type="project" value="InterPro"/>
</dbReference>
<dbReference type="InterPro" id="IPR047664">
    <property type="entry name" value="SWEET"/>
</dbReference>
<dbReference type="GO" id="GO:0000139">
    <property type="term" value="C:Golgi membrane"/>
    <property type="evidence" value="ECO:0007669"/>
    <property type="project" value="UniProtKB-SubCell"/>
</dbReference>
<evidence type="ECO:0000313" key="14">
    <source>
        <dbReference type="Proteomes" id="UP000092462"/>
    </source>
</evidence>
<evidence type="ECO:0000256" key="7">
    <source>
        <dbReference type="ARBA" id="ARBA00022692"/>
    </source>
</evidence>
<comment type="function">
    <text evidence="12">Mediates sugar transport across membranes.</text>
</comment>
<keyword evidence="8" id="KW-0677">Repeat</keyword>
<evidence type="ECO:0000256" key="1">
    <source>
        <dbReference type="ARBA" id="ARBA00004651"/>
    </source>
</evidence>
<dbReference type="VEuPathDB" id="VectorBase:PPAPM1_000052"/>
<evidence type="ECO:0000256" key="12">
    <source>
        <dbReference type="RuleBase" id="RU910715"/>
    </source>
</evidence>
<keyword evidence="10" id="KW-0333">Golgi apparatus</keyword>
<evidence type="ECO:0000256" key="2">
    <source>
        <dbReference type="ARBA" id="ARBA00004653"/>
    </source>
</evidence>
<feature type="transmembrane region" description="Helical" evidence="12">
    <location>
        <begin position="14"/>
        <end position="34"/>
    </location>
</feature>
<feature type="transmembrane region" description="Helical" evidence="12">
    <location>
        <begin position="103"/>
        <end position="121"/>
    </location>
</feature>
<dbReference type="EnsemblMetazoa" id="PPAI004551-RA">
    <property type="protein sequence ID" value="PPAI004551-PA"/>
    <property type="gene ID" value="PPAI004551"/>
</dbReference>
<reference evidence="13" key="1">
    <citation type="submission" date="2022-08" db="UniProtKB">
        <authorList>
            <consortium name="EnsemblMetazoa"/>
        </authorList>
    </citation>
    <scope>IDENTIFICATION</scope>
    <source>
        <strain evidence="13">Israel</strain>
    </source>
</reference>
<dbReference type="PANTHER" id="PTHR10791:SF5">
    <property type="entry name" value="SUGAR TRANSPORTER SWEET"/>
    <property type="match status" value="1"/>
</dbReference>
<dbReference type="AlphaFoldDB" id="A0A1B0DA46"/>
<feature type="transmembrane region" description="Helical" evidence="12">
    <location>
        <begin position="46"/>
        <end position="67"/>
    </location>
</feature>
<feature type="transmembrane region" description="Helical" evidence="12">
    <location>
        <begin position="73"/>
        <end position="94"/>
    </location>
</feature>
<keyword evidence="7 12" id="KW-0812">Transmembrane</keyword>
<keyword evidence="6 12" id="KW-0762">Sugar transport</keyword>
<evidence type="ECO:0000256" key="6">
    <source>
        <dbReference type="ARBA" id="ARBA00022597"/>
    </source>
</evidence>
<keyword evidence="14" id="KW-1185">Reference proteome</keyword>
<comment type="subcellular location">
    <subcellularLocation>
        <location evidence="1 12">Cell membrane</location>
        <topology evidence="1 12">Multi-pass membrane protein</topology>
    </subcellularLocation>
    <subcellularLocation>
        <location evidence="2">Golgi apparatus membrane</location>
        <topology evidence="2">Multi-pass membrane protein</topology>
    </subcellularLocation>
</comment>
<dbReference type="FunFam" id="1.20.1280.290:FF:000004">
    <property type="entry name" value="Sugar transporter SWEET"/>
    <property type="match status" value="1"/>
</dbReference>
<feature type="transmembrane region" description="Helical" evidence="12">
    <location>
        <begin position="192"/>
        <end position="212"/>
    </location>
</feature>
<accession>A0A1B0DA46</accession>
<evidence type="ECO:0000256" key="8">
    <source>
        <dbReference type="ARBA" id="ARBA00022737"/>
    </source>
</evidence>
<evidence type="ECO:0000313" key="13">
    <source>
        <dbReference type="EnsemblMetazoa" id="PPAI004551-PA"/>
    </source>
</evidence>
<proteinExistence type="inferred from homology"/>
<feature type="transmembrane region" description="Helical" evidence="12">
    <location>
        <begin position="133"/>
        <end position="152"/>
    </location>
</feature>
<dbReference type="Proteomes" id="UP000092462">
    <property type="component" value="Unassembled WGS sequence"/>
</dbReference>
<evidence type="ECO:0000256" key="10">
    <source>
        <dbReference type="ARBA" id="ARBA00023034"/>
    </source>
</evidence>
<evidence type="ECO:0000256" key="4">
    <source>
        <dbReference type="ARBA" id="ARBA00022448"/>
    </source>
</evidence>
<evidence type="ECO:0000256" key="3">
    <source>
        <dbReference type="ARBA" id="ARBA00007809"/>
    </source>
</evidence>
<name>A0A1B0DA46_PHLPP</name>
<dbReference type="GO" id="GO:0005886">
    <property type="term" value="C:plasma membrane"/>
    <property type="evidence" value="ECO:0007669"/>
    <property type="project" value="UniProtKB-SubCell"/>
</dbReference>